<keyword evidence="3" id="KW-1185">Reference proteome</keyword>
<comment type="caution">
    <text evidence="2">The sequence shown here is derived from an EMBL/GenBank/DDBJ whole genome shotgun (WGS) entry which is preliminary data.</text>
</comment>
<evidence type="ECO:0000313" key="3">
    <source>
        <dbReference type="Proteomes" id="UP001365781"/>
    </source>
</evidence>
<reference evidence="2 3" key="1">
    <citation type="submission" date="2024-03" db="EMBL/GenBank/DDBJ databases">
        <title>First Report of Pectobacterium brasiliscabiei causing potato scab in china.</title>
        <authorList>
            <person name="Handique U."/>
        </authorList>
    </citation>
    <scope>NUCLEOTIDE SEQUENCE [LARGE SCALE GENOMIC DNA]</scope>
    <source>
        <strain evidence="2 3">ZRIMU1503</strain>
    </source>
</reference>
<proteinExistence type="predicted"/>
<evidence type="ECO:0008006" key="4">
    <source>
        <dbReference type="Google" id="ProtNLM"/>
    </source>
</evidence>
<dbReference type="EMBL" id="JBBAYM010000053">
    <property type="protein sequence ID" value="MEI5616421.1"/>
    <property type="molecule type" value="Genomic_DNA"/>
</dbReference>
<dbReference type="RefSeq" id="WP_336538866.1">
    <property type="nucleotide sequence ID" value="NZ_JBBAYL010000038.1"/>
</dbReference>
<evidence type="ECO:0000313" key="2">
    <source>
        <dbReference type="EMBL" id="MEI5616421.1"/>
    </source>
</evidence>
<name>A0ABU8GVP5_9ACTN</name>
<accession>A0ABU8GVP5</accession>
<evidence type="ECO:0000256" key="1">
    <source>
        <dbReference type="SAM" id="SignalP"/>
    </source>
</evidence>
<feature type="chain" id="PRO_5046867110" description="Secreted protein" evidence="1">
    <location>
        <begin position="27"/>
        <end position="166"/>
    </location>
</feature>
<keyword evidence="1" id="KW-0732">Signal</keyword>
<sequence length="166" mass="18517">MTTTRRVLSLAAGLLLSLTAAPTAFAAPANGTRTAAETVAAAACPGPGTRLMTPSSSAVYLVDPEGFIRHIPNQTAYFQLWDSWSGITTISDSEFNNCWEWDASFTNAYLVRAPGSSRIYLYDSYRRGYRWIINASVFEDKYKFSWNKVRTQELDPDSVLTSLPWR</sequence>
<protein>
    <recommendedName>
        <fullName evidence="4">Secreted protein</fullName>
    </recommendedName>
</protein>
<dbReference type="Proteomes" id="UP001365781">
    <property type="component" value="Unassembled WGS sequence"/>
</dbReference>
<gene>
    <name evidence="2" type="ORF">WB403_45715</name>
</gene>
<organism evidence="2 3">
    <name type="scientific">Streptomyces brasiliscabiei</name>
    <dbReference type="NCBI Taxonomy" id="2736302"/>
    <lineage>
        <taxon>Bacteria</taxon>
        <taxon>Bacillati</taxon>
        <taxon>Actinomycetota</taxon>
        <taxon>Actinomycetes</taxon>
        <taxon>Kitasatosporales</taxon>
        <taxon>Streptomycetaceae</taxon>
        <taxon>Streptomyces</taxon>
    </lineage>
</organism>
<feature type="signal peptide" evidence="1">
    <location>
        <begin position="1"/>
        <end position="26"/>
    </location>
</feature>